<feature type="region of interest" description="Disordered" evidence="1">
    <location>
        <begin position="193"/>
        <end position="288"/>
    </location>
</feature>
<dbReference type="VEuPathDB" id="CryptoDB:Cvel_20383"/>
<accession>A0A0G4G5S4</accession>
<evidence type="ECO:0000313" key="2">
    <source>
        <dbReference type="EMBL" id="CEM23836.1"/>
    </source>
</evidence>
<reference evidence="2" key="1">
    <citation type="submission" date="2014-11" db="EMBL/GenBank/DDBJ databases">
        <authorList>
            <person name="Otto D Thomas"/>
            <person name="Naeem Raeece"/>
        </authorList>
    </citation>
    <scope>NUCLEOTIDE SEQUENCE</scope>
</reference>
<gene>
    <name evidence="2" type="ORF">Cvel_20383</name>
</gene>
<feature type="compositionally biased region" description="Low complexity" evidence="1">
    <location>
        <begin position="195"/>
        <end position="206"/>
    </location>
</feature>
<organism evidence="2">
    <name type="scientific">Chromera velia CCMP2878</name>
    <dbReference type="NCBI Taxonomy" id="1169474"/>
    <lineage>
        <taxon>Eukaryota</taxon>
        <taxon>Sar</taxon>
        <taxon>Alveolata</taxon>
        <taxon>Colpodellida</taxon>
        <taxon>Chromeraceae</taxon>
        <taxon>Chromera</taxon>
    </lineage>
</organism>
<protein>
    <submittedName>
        <fullName evidence="2">Uncharacterized protein</fullName>
    </submittedName>
</protein>
<name>A0A0G4G5S4_9ALVE</name>
<sequence length="337" mass="37240">MIADYSSALATVNPTITIKDEDGVEVKGEVVEGEKEVKREEGAGRGQRIAANISAGLPAGIRTRGEDVSFLMFEEILANHPRNLPELRDYAYILRKIFYTADDKQLQAALGIVGGISLWRHPKWLMSAEFWHCFLDALGEEIRSLKRDHERFLLLYATLKANALKANGEVYAETGGGNGDPPPVFSSEAYQLPEQAQQSASSSTSADPPPVFSSALASSASSSSSSAPTAAVGQKRKRMEYGIPVDDLEECESDEEEDEEEGDEEENEDEEEEGVEKDVEMTSTVEEEQQKIFQMATEKNTYAIVLLKNKLFTKLSRNGLVSRSTPLDLIFKCDEEE</sequence>
<evidence type="ECO:0000256" key="1">
    <source>
        <dbReference type="SAM" id="MobiDB-lite"/>
    </source>
</evidence>
<dbReference type="EMBL" id="CDMZ01000909">
    <property type="protein sequence ID" value="CEM23836.1"/>
    <property type="molecule type" value="Genomic_DNA"/>
</dbReference>
<dbReference type="AlphaFoldDB" id="A0A0G4G5S4"/>
<feature type="compositionally biased region" description="Acidic residues" evidence="1">
    <location>
        <begin position="246"/>
        <end position="275"/>
    </location>
</feature>
<proteinExistence type="predicted"/>
<feature type="compositionally biased region" description="Low complexity" evidence="1">
    <location>
        <begin position="213"/>
        <end position="231"/>
    </location>
</feature>